<sequence>MKLQQLICILKLICILSFLLIGACKNANPPKQDAFNIELYPKKKEYHIGETLQIKVVNPKFEGKIVKISYQFHHQELVVTNENIVLENLMLGKQPLEVTVYTDKGEVYKVRKEILLLAGRAPKLYTYKILNEYPHDKQAYTQGLEFIGDTLVESTGQYRESSIRKWNPFTGEMYKNVPLQAMYFGEGATVFRDKIIQLTWRENIGFVYDTQLKLLKTFSYNKSKEGWGLCHNGSDKLYKSDGSEKIWILNPNTFEEVDSLQLCTNKSIFTNANELEFVDGKIYANTYLKDGIMIINPNNGAIEGVVDVRGLKEKVEQTPDLDVLNGIAYHARRNTFFITGKNWSKIFEVIFINKN</sequence>
<evidence type="ECO:0000313" key="3">
    <source>
        <dbReference type="Proteomes" id="UP000249891"/>
    </source>
</evidence>
<evidence type="ECO:0000313" key="2">
    <source>
        <dbReference type="EMBL" id="SQA76972.1"/>
    </source>
</evidence>
<organism evidence="2 3">
    <name type="scientific">Capnocytophaga ochracea</name>
    <dbReference type="NCBI Taxonomy" id="1018"/>
    <lineage>
        <taxon>Bacteria</taxon>
        <taxon>Pseudomonadati</taxon>
        <taxon>Bacteroidota</taxon>
        <taxon>Flavobacteriia</taxon>
        <taxon>Flavobacteriales</taxon>
        <taxon>Flavobacteriaceae</taxon>
        <taxon>Capnocytophaga</taxon>
    </lineage>
</organism>
<dbReference type="InterPro" id="IPR011044">
    <property type="entry name" value="Quino_amine_DH_bsu"/>
</dbReference>
<dbReference type="InterPro" id="IPR015943">
    <property type="entry name" value="WD40/YVTN_repeat-like_dom_sf"/>
</dbReference>
<name>A0A2X2R9A8_CAPOC</name>
<dbReference type="Pfam" id="PF05096">
    <property type="entry name" value="Glu_cyclase_2"/>
    <property type="match status" value="1"/>
</dbReference>
<accession>A0A2X2R9A8</accession>
<feature type="signal peptide" evidence="1">
    <location>
        <begin position="1"/>
        <end position="27"/>
    </location>
</feature>
<keyword evidence="2" id="KW-0808">Transferase</keyword>
<dbReference type="PROSITE" id="PS51257">
    <property type="entry name" value="PROKAR_LIPOPROTEIN"/>
    <property type="match status" value="1"/>
</dbReference>
<protein>
    <submittedName>
        <fullName evidence="2">Glutamine cyclotransferase</fullName>
    </submittedName>
</protein>
<dbReference type="Gene3D" id="2.130.10.10">
    <property type="entry name" value="YVTN repeat-like/Quinoprotein amine dehydrogenase"/>
    <property type="match status" value="1"/>
</dbReference>
<dbReference type="PANTHER" id="PTHR31270">
    <property type="entry name" value="GLUTAMINYL-PEPTIDE CYCLOTRANSFERASE"/>
    <property type="match status" value="1"/>
</dbReference>
<dbReference type="GO" id="GO:0016603">
    <property type="term" value="F:glutaminyl-peptide cyclotransferase activity"/>
    <property type="evidence" value="ECO:0007669"/>
    <property type="project" value="InterPro"/>
</dbReference>
<dbReference type="RefSeq" id="WP_128090622.1">
    <property type="nucleotide sequence ID" value="NZ_UARG01000017.1"/>
</dbReference>
<feature type="chain" id="PRO_5016024768" evidence="1">
    <location>
        <begin position="28"/>
        <end position="355"/>
    </location>
</feature>
<dbReference type="PANTHER" id="PTHR31270:SF1">
    <property type="entry name" value="GLUTAMINYL-PEPTIDE CYCLOTRANSFERASE"/>
    <property type="match status" value="1"/>
</dbReference>
<proteinExistence type="predicted"/>
<reference evidence="2 3" key="1">
    <citation type="submission" date="2018-06" db="EMBL/GenBank/DDBJ databases">
        <authorList>
            <consortium name="Pathogen Informatics"/>
            <person name="Doyle S."/>
        </authorList>
    </citation>
    <scope>NUCLEOTIDE SEQUENCE [LARGE SCALE GENOMIC DNA]</scope>
    <source>
        <strain evidence="2 3">NCTC11546</strain>
    </source>
</reference>
<evidence type="ECO:0000256" key="1">
    <source>
        <dbReference type="SAM" id="SignalP"/>
    </source>
</evidence>
<dbReference type="EMBL" id="UARG01000017">
    <property type="protein sequence ID" value="SQA76972.1"/>
    <property type="molecule type" value="Genomic_DNA"/>
</dbReference>
<dbReference type="SUPFAM" id="SSF50969">
    <property type="entry name" value="YVTN repeat-like/Quinoprotein amine dehydrogenase"/>
    <property type="match status" value="1"/>
</dbReference>
<dbReference type="Proteomes" id="UP000249891">
    <property type="component" value="Unassembled WGS sequence"/>
</dbReference>
<dbReference type="InterPro" id="IPR007788">
    <property type="entry name" value="QCT"/>
</dbReference>
<gene>
    <name evidence="2" type="ORF">NCTC11546_00171</name>
</gene>
<dbReference type="AlphaFoldDB" id="A0A2X2R9A8"/>
<keyword evidence="1" id="KW-0732">Signal</keyword>